<comment type="caution">
    <text evidence="1">The sequence shown here is derived from an EMBL/GenBank/DDBJ whole genome shotgun (WGS) entry which is preliminary data.</text>
</comment>
<protein>
    <submittedName>
        <fullName evidence="1">Uncharacterized protein</fullName>
    </submittedName>
</protein>
<keyword evidence="2" id="KW-1185">Reference proteome</keyword>
<accession>A0ABD0L243</accession>
<organism evidence="1 2">
    <name type="scientific">Batillaria attramentaria</name>
    <dbReference type="NCBI Taxonomy" id="370345"/>
    <lineage>
        <taxon>Eukaryota</taxon>
        <taxon>Metazoa</taxon>
        <taxon>Spiralia</taxon>
        <taxon>Lophotrochozoa</taxon>
        <taxon>Mollusca</taxon>
        <taxon>Gastropoda</taxon>
        <taxon>Caenogastropoda</taxon>
        <taxon>Sorbeoconcha</taxon>
        <taxon>Cerithioidea</taxon>
        <taxon>Batillariidae</taxon>
        <taxon>Batillaria</taxon>
    </lineage>
</organism>
<reference evidence="1 2" key="1">
    <citation type="journal article" date="2023" name="Sci. Data">
        <title>Genome assembly of the Korean intertidal mud-creeper Batillaria attramentaria.</title>
        <authorList>
            <person name="Patra A.K."/>
            <person name="Ho P.T."/>
            <person name="Jun S."/>
            <person name="Lee S.J."/>
            <person name="Kim Y."/>
            <person name="Won Y.J."/>
        </authorList>
    </citation>
    <scope>NUCLEOTIDE SEQUENCE [LARGE SCALE GENOMIC DNA]</scope>
    <source>
        <strain evidence="1">Wonlab-2016</strain>
    </source>
</reference>
<dbReference type="AlphaFoldDB" id="A0ABD0L243"/>
<name>A0ABD0L243_9CAEN</name>
<dbReference type="EMBL" id="JACVVK020000093">
    <property type="protein sequence ID" value="KAK7493380.1"/>
    <property type="molecule type" value="Genomic_DNA"/>
</dbReference>
<dbReference type="Proteomes" id="UP001519460">
    <property type="component" value="Unassembled WGS sequence"/>
</dbReference>
<proteinExistence type="predicted"/>
<sequence length="116" mass="13071">MTTADDISTAKHDMQFYSKDNHTFYNYNLYTAVKDYSAANDSSAAKAHTHILPTSPPPDIPCRSPDELHIPRDPRGPVRDRAGGRDSFRVVISRWAVDNFLFIRGVLGDVLEAYLM</sequence>
<evidence type="ECO:0000313" key="2">
    <source>
        <dbReference type="Proteomes" id="UP001519460"/>
    </source>
</evidence>
<gene>
    <name evidence="1" type="ORF">BaRGS_00015280</name>
</gene>
<evidence type="ECO:0000313" key="1">
    <source>
        <dbReference type="EMBL" id="KAK7493380.1"/>
    </source>
</evidence>